<evidence type="ECO:0000256" key="2">
    <source>
        <dbReference type="SAM" id="Phobius"/>
    </source>
</evidence>
<feature type="region of interest" description="Disordered" evidence="1">
    <location>
        <begin position="443"/>
        <end position="467"/>
    </location>
</feature>
<dbReference type="AlphaFoldDB" id="A0AAQ4E6J2"/>
<feature type="compositionally biased region" description="Basic and acidic residues" evidence="1">
    <location>
        <begin position="247"/>
        <end position="261"/>
    </location>
</feature>
<feature type="transmembrane region" description="Helical" evidence="2">
    <location>
        <begin position="43"/>
        <end position="70"/>
    </location>
</feature>
<evidence type="ECO:0000313" key="4">
    <source>
        <dbReference type="Proteomes" id="UP001321473"/>
    </source>
</evidence>
<feature type="compositionally biased region" description="Polar residues" evidence="1">
    <location>
        <begin position="233"/>
        <end position="245"/>
    </location>
</feature>
<feature type="transmembrane region" description="Helical" evidence="2">
    <location>
        <begin position="19"/>
        <end position="37"/>
    </location>
</feature>
<evidence type="ECO:0000256" key="1">
    <source>
        <dbReference type="SAM" id="MobiDB-lite"/>
    </source>
</evidence>
<proteinExistence type="predicted"/>
<feature type="compositionally biased region" description="Polar residues" evidence="1">
    <location>
        <begin position="262"/>
        <end position="280"/>
    </location>
</feature>
<keyword evidence="2" id="KW-0472">Membrane</keyword>
<feature type="region of interest" description="Disordered" evidence="1">
    <location>
        <begin position="152"/>
        <end position="200"/>
    </location>
</feature>
<evidence type="ECO:0000313" key="3">
    <source>
        <dbReference type="EMBL" id="KAK8770304.1"/>
    </source>
</evidence>
<name>A0AAQ4E6J2_AMBAM</name>
<sequence>MSGLFNDFEQFGGQKARKYLFITSVSICCALLVIISNEGEGSVLHLVAMILVMASTDSTTLAARAAFFVFGSSGTRLRNVQIACVVLSYLLSLLLEETLAVLLMVRLIRKVVDVLQQESIQALHQRELLRKTVARMPALAAQPGVREAILQQVQQDRSAESASSPDKVRGIPLAPAPGHHSPDKPASPAGGQASGSKSDDVPLVVPAMSLSISELLAVITLSEDDDVPMDSACSPSAQQKNSANHLPTDHGADEHENESSHSDTSLSTKPRCTTNSTASSKKWAAVQGMHSKRSDLEISSLNPEPFETAADTSSEKMSTYSSDSSLGKKCQRSVIGVPERSPLWTAAEATAAHQSRRTLWRRVLSKMSHHAGAAFAPLQSLMAKLSGSSEFNAATVLGDSAITEVSATSPPALLRGPMPKSAILCESRKGAGKTATLLEHGKIFLPGESSPPKKQGQEKRMFLESLN</sequence>
<reference evidence="3 4" key="1">
    <citation type="journal article" date="2023" name="Arcadia Sci">
        <title>De novo assembly of a long-read Amblyomma americanum tick genome.</title>
        <authorList>
            <person name="Chou S."/>
            <person name="Poskanzer K.E."/>
            <person name="Rollins M."/>
            <person name="Thuy-Boun P.S."/>
        </authorList>
    </citation>
    <scope>NUCLEOTIDE SEQUENCE [LARGE SCALE GENOMIC DNA]</scope>
    <source>
        <strain evidence="3">F_SG_1</strain>
        <tissue evidence="3">Salivary glands</tissue>
    </source>
</reference>
<protein>
    <submittedName>
        <fullName evidence="3">Uncharacterized protein</fullName>
    </submittedName>
</protein>
<keyword evidence="2" id="KW-1133">Transmembrane helix</keyword>
<comment type="caution">
    <text evidence="3">The sequence shown here is derived from an EMBL/GenBank/DDBJ whole genome shotgun (WGS) entry which is preliminary data.</text>
</comment>
<dbReference type="Proteomes" id="UP001321473">
    <property type="component" value="Unassembled WGS sequence"/>
</dbReference>
<keyword evidence="2" id="KW-0812">Transmembrane</keyword>
<feature type="compositionally biased region" description="Polar residues" evidence="1">
    <location>
        <begin position="310"/>
        <end position="324"/>
    </location>
</feature>
<dbReference type="EMBL" id="JARKHS020021320">
    <property type="protein sequence ID" value="KAK8770304.1"/>
    <property type="molecule type" value="Genomic_DNA"/>
</dbReference>
<feature type="compositionally biased region" description="Basic and acidic residues" evidence="1">
    <location>
        <begin position="455"/>
        <end position="467"/>
    </location>
</feature>
<keyword evidence="4" id="KW-1185">Reference proteome</keyword>
<gene>
    <name evidence="3" type="ORF">V5799_013230</name>
</gene>
<feature type="region of interest" description="Disordered" evidence="1">
    <location>
        <begin position="228"/>
        <end position="324"/>
    </location>
</feature>
<accession>A0AAQ4E6J2</accession>
<feature type="compositionally biased region" description="Polar residues" evidence="1">
    <location>
        <begin position="152"/>
        <end position="164"/>
    </location>
</feature>
<organism evidence="3 4">
    <name type="scientific">Amblyomma americanum</name>
    <name type="common">Lone star tick</name>
    <dbReference type="NCBI Taxonomy" id="6943"/>
    <lineage>
        <taxon>Eukaryota</taxon>
        <taxon>Metazoa</taxon>
        <taxon>Ecdysozoa</taxon>
        <taxon>Arthropoda</taxon>
        <taxon>Chelicerata</taxon>
        <taxon>Arachnida</taxon>
        <taxon>Acari</taxon>
        <taxon>Parasitiformes</taxon>
        <taxon>Ixodida</taxon>
        <taxon>Ixodoidea</taxon>
        <taxon>Ixodidae</taxon>
        <taxon>Amblyomminae</taxon>
        <taxon>Amblyomma</taxon>
    </lineage>
</organism>
<feature type="transmembrane region" description="Helical" evidence="2">
    <location>
        <begin position="82"/>
        <end position="105"/>
    </location>
</feature>